<dbReference type="CDD" id="cd04647">
    <property type="entry name" value="LbH_MAT_like"/>
    <property type="match status" value="1"/>
</dbReference>
<comment type="caution">
    <text evidence="1">The sequence shown here is derived from an EMBL/GenBank/DDBJ whole genome shotgun (WGS) entry which is preliminary data.</text>
</comment>
<keyword evidence="1" id="KW-0808">Transferase</keyword>
<keyword evidence="2" id="KW-1185">Reference proteome</keyword>
<dbReference type="SUPFAM" id="SSF51161">
    <property type="entry name" value="Trimeric LpxA-like enzymes"/>
    <property type="match status" value="1"/>
</dbReference>
<dbReference type="Gene3D" id="2.160.10.10">
    <property type="entry name" value="Hexapeptide repeat proteins"/>
    <property type="match status" value="1"/>
</dbReference>
<dbReference type="OrthoDB" id="8612290at2"/>
<dbReference type="PANTHER" id="PTHR23416">
    <property type="entry name" value="SIALIC ACID SYNTHASE-RELATED"/>
    <property type="match status" value="1"/>
</dbReference>
<dbReference type="Proteomes" id="UP000228593">
    <property type="component" value="Unassembled WGS sequence"/>
</dbReference>
<protein>
    <submittedName>
        <fullName evidence="1">Acetyltransferase</fullName>
    </submittedName>
</protein>
<dbReference type="EMBL" id="PDOB01000058">
    <property type="protein sequence ID" value="PIL37894.1"/>
    <property type="molecule type" value="Genomic_DNA"/>
</dbReference>
<proteinExistence type="predicted"/>
<reference evidence="1 2" key="1">
    <citation type="submission" date="2017-10" db="EMBL/GenBank/DDBJ databases">
        <title>Massilia psychrophilum sp. nov., a novel purple-pigmented bacterium isolated from Tianshan glacier, Xinjiang Municipality, China.</title>
        <authorList>
            <person name="Wang H."/>
        </authorList>
    </citation>
    <scope>NUCLEOTIDE SEQUENCE [LARGE SCALE GENOMIC DNA]</scope>
    <source>
        <strain evidence="1 2">JCM 30813</strain>
    </source>
</reference>
<dbReference type="InterPro" id="IPR051159">
    <property type="entry name" value="Hexapeptide_acetyltransf"/>
</dbReference>
<organism evidence="1 2">
    <name type="scientific">Massilia psychrophila</name>
    <dbReference type="NCBI Taxonomy" id="1603353"/>
    <lineage>
        <taxon>Bacteria</taxon>
        <taxon>Pseudomonadati</taxon>
        <taxon>Pseudomonadota</taxon>
        <taxon>Betaproteobacteria</taxon>
        <taxon>Burkholderiales</taxon>
        <taxon>Oxalobacteraceae</taxon>
        <taxon>Telluria group</taxon>
        <taxon>Massilia</taxon>
    </lineage>
</organism>
<dbReference type="RefSeq" id="WP_099917858.1">
    <property type="nucleotide sequence ID" value="NZ_BMHS01000027.1"/>
</dbReference>
<dbReference type="InterPro" id="IPR011004">
    <property type="entry name" value="Trimer_LpxA-like_sf"/>
</dbReference>
<name>A0A2G8SVV2_9BURK</name>
<accession>A0A2G8SVV2</accession>
<evidence type="ECO:0000313" key="1">
    <source>
        <dbReference type="EMBL" id="PIL37894.1"/>
    </source>
</evidence>
<gene>
    <name evidence="1" type="ORF">CR103_20955</name>
</gene>
<dbReference type="AlphaFoldDB" id="A0A2G8SVV2"/>
<dbReference type="InterPro" id="IPR001451">
    <property type="entry name" value="Hexapep"/>
</dbReference>
<dbReference type="Pfam" id="PF00132">
    <property type="entry name" value="Hexapep"/>
    <property type="match status" value="1"/>
</dbReference>
<evidence type="ECO:0000313" key="2">
    <source>
        <dbReference type="Proteomes" id="UP000228593"/>
    </source>
</evidence>
<sequence>MGAKATQRFGSFFVNIHAVLERIWREFFINSIAASSLLLNPARAALMRMYGIQAHTTSIRPGSYFGSRDITIGQGTRVNYRCFFDGAAPIRIGKNCGIGMEVMFCTSTHKIGPAFERAGSDSPGPITVGDGCWIGARSVIMPGVTIGNGCVIATGAIVNRDCAPNGLYAGVPAKRIKELQHDQ</sequence>
<dbReference type="GO" id="GO:0016740">
    <property type="term" value="F:transferase activity"/>
    <property type="evidence" value="ECO:0007669"/>
    <property type="project" value="UniProtKB-KW"/>
</dbReference>